<dbReference type="Proteomes" id="UP001472677">
    <property type="component" value="Unassembled WGS sequence"/>
</dbReference>
<name>A0ABR2EBZ6_9ROSI</name>
<gene>
    <name evidence="3" type="ORF">V6N12_009859</name>
</gene>
<dbReference type="PROSITE" id="PS50158">
    <property type="entry name" value="ZF_CCHC"/>
    <property type="match status" value="1"/>
</dbReference>
<keyword evidence="4" id="KW-1185">Reference proteome</keyword>
<keyword evidence="1" id="KW-0479">Metal-binding</keyword>
<accession>A0ABR2EBZ6</accession>
<keyword evidence="1" id="KW-0862">Zinc</keyword>
<evidence type="ECO:0000313" key="3">
    <source>
        <dbReference type="EMBL" id="KAK8557630.1"/>
    </source>
</evidence>
<dbReference type="EMBL" id="JBBPBM010000016">
    <property type="protein sequence ID" value="KAK8557630.1"/>
    <property type="molecule type" value="Genomic_DNA"/>
</dbReference>
<reference evidence="3 4" key="1">
    <citation type="journal article" date="2024" name="G3 (Bethesda)">
        <title>Genome assembly of Hibiscus sabdariffa L. provides insights into metabolisms of medicinal natural products.</title>
        <authorList>
            <person name="Kim T."/>
        </authorList>
    </citation>
    <scope>NUCLEOTIDE SEQUENCE [LARGE SCALE GENOMIC DNA]</scope>
    <source>
        <strain evidence="3">TK-2024</strain>
        <tissue evidence="3">Old leaves</tissue>
    </source>
</reference>
<sequence>MSLPNTPLGPPSVIDLVNPGGRPPDAIVVIPGVPARERSTSPSQLDRIHLVKKGRADDSVDVDVTDSEMVAGVGKYEGLQQICYECGVYGHTKESCEVVMPNVEHAISSKPMNGDVSIRVEE</sequence>
<dbReference type="InterPro" id="IPR001878">
    <property type="entry name" value="Znf_CCHC"/>
</dbReference>
<keyword evidence="1" id="KW-0863">Zinc-finger</keyword>
<proteinExistence type="predicted"/>
<feature type="domain" description="CCHC-type" evidence="2">
    <location>
        <begin position="83"/>
        <end position="96"/>
    </location>
</feature>
<evidence type="ECO:0000313" key="4">
    <source>
        <dbReference type="Proteomes" id="UP001472677"/>
    </source>
</evidence>
<evidence type="ECO:0000259" key="2">
    <source>
        <dbReference type="PROSITE" id="PS50158"/>
    </source>
</evidence>
<comment type="caution">
    <text evidence="3">The sequence shown here is derived from an EMBL/GenBank/DDBJ whole genome shotgun (WGS) entry which is preliminary data.</text>
</comment>
<evidence type="ECO:0000256" key="1">
    <source>
        <dbReference type="PROSITE-ProRule" id="PRU00047"/>
    </source>
</evidence>
<protein>
    <recommendedName>
        <fullName evidence="2">CCHC-type domain-containing protein</fullName>
    </recommendedName>
</protein>
<organism evidence="3 4">
    <name type="scientific">Hibiscus sabdariffa</name>
    <name type="common">roselle</name>
    <dbReference type="NCBI Taxonomy" id="183260"/>
    <lineage>
        <taxon>Eukaryota</taxon>
        <taxon>Viridiplantae</taxon>
        <taxon>Streptophyta</taxon>
        <taxon>Embryophyta</taxon>
        <taxon>Tracheophyta</taxon>
        <taxon>Spermatophyta</taxon>
        <taxon>Magnoliopsida</taxon>
        <taxon>eudicotyledons</taxon>
        <taxon>Gunneridae</taxon>
        <taxon>Pentapetalae</taxon>
        <taxon>rosids</taxon>
        <taxon>malvids</taxon>
        <taxon>Malvales</taxon>
        <taxon>Malvaceae</taxon>
        <taxon>Malvoideae</taxon>
        <taxon>Hibiscus</taxon>
    </lineage>
</organism>